<evidence type="ECO:0000256" key="7">
    <source>
        <dbReference type="SAM" id="Phobius"/>
    </source>
</evidence>
<dbReference type="OrthoDB" id="886570at2"/>
<dbReference type="InterPro" id="IPR051907">
    <property type="entry name" value="DoxX-like_oxidoreductase"/>
</dbReference>
<dbReference type="AlphaFoldDB" id="A0A3A3GZH0"/>
<evidence type="ECO:0000256" key="5">
    <source>
        <dbReference type="ARBA" id="ARBA00022989"/>
    </source>
</evidence>
<name>A0A3A3GZH0_PANTH</name>
<sequence>MTKLHEIGALLLRIFLGVAFLIHGFQKFQGGIGNTMGFFESLGLPGFAAYAVALIEIIGGIALILGLGTRLFAALFIIIMAGAMVKVKFAAGFTGSPEMAGYELDLAYFVMAVYFVLSPGNTWSLDRLLFGSKPSA</sequence>
<evidence type="ECO:0000256" key="1">
    <source>
        <dbReference type="ARBA" id="ARBA00004651"/>
    </source>
</evidence>
<accession>A0A3A3GZH0</accession>
<dbReference type="PANTHER" id="PTHR33452">
    <property type="entry name" value="OXIDOREDUCTASE CATD-RELATED"/>
    <property type="match status" value="1"/>
</dbReference>
<dbReference type="GO" id="GO:0005886">
    <property type="term" value="C:plasma membrane"/>
    <property type="evidence" value="ECO:0007669"/>
    <property type="project" value="UniProtKB-SubCell"/>
</dbReference>
<comment type="similarity">
    <text evidence="2">Belongs to the DoxX family.</text>
</comment>
<dbReference type="EMBL" id="QYZD01000009">
    <property type="protein sequence ID" value="RJG23800.1"/>
    <property type="molecule type" value="Genomic_DNA"/>
</dbReference>
<comment type="subcellular location">
    <subcellularLocation>
        <location evidence="1">Cell membrane</location>
        <topology evidence="1">Multi-pass membrane protein</topology>
    </subcellularLocation>
</comment>
<keyword evidence="5 7" id="KW-1133">Transmembrane helix</keyword>
<dbReference type="Proteomes" id="UP000266177">
    <property type="component" value="Unassembled WGS sequence"/>
</dbReference>
<feature type="transmembrane region" description="Helical" evidence="7">
    <location>
        <begin position="7"/>
        <end position="26"/>
    </location>
</feature>
<evidence type="ECO:0000313" key="8">
    <source>
        <dbReference type="EMBL" id="RJG23800.1"/>
    </source>
</evidence>
<protein>
    <submittedName>
        <fullName evidence="8">DoxX family protein</fullName>
    </submittedName>
</protein>
<dbReference type="InterPro" id="IPR032808">
    <property type="entry name" value="DoxX"/>
</dbReference>
<evidence type="ECO:0000256" key="6">
    <source>
        <dbReference type="ARBA" id="ARBA00023136"/>
    </source>
</evidence>
<evidence type="ECO:0000256" key="2">
    <source>
        <dbReference type="ARBA" id="ARBA00006679"/>
    </source>
</evidence>
<keyword evidence="4 7" id="KW-0812">Transmembrane</keyword>
<comment type="caution">
    <text evidence="8">The sequence shown here is derived from an EMBL/GenBank/DDBJ whole genome shotgun (WGS) entry which is preliminary data.</text>
</comment>
<organism evidence="8 9">
    <name type="scientific">Paenibacillus thiaminolyticus</name>
    <name type="common">Bacillus thiaminolyticus</name>
    <dbReference type="NCBI Taxonomy" id="49283"/>
    <lineage>
        <taxon>Bacteria</taxon>
        <taxon>Bacillati</taxon>
        <taxon>Bacillota</taxon>
        <taxon>Bacilli</taxon>
        <taxon>Bacillales</taxon>
        <taxon>Paenibacillaceae</taxon>
        <taxon>Paenibacillus</taxon>
    </lineage>
</organism>
<proteinExistence type="inferred from homology"/>
<dbReference type="RefSeq" id="WP_119793922.1">
    <property type="nucleotide sequence ID" value="NZ_QYZD01000009.1"/>
</dbReference>
<keyword evidence="3" id="KW-1003">Cell membrane</keyword>
<feature type="transmembrane region" description="Helical" evidence="7">
    <location>
        <begin position="106"/>
        <end position="125"/>
    </location>
</feature>
<evidence type="ECO:0000256" key="4">
    <source>
        <dbReference type="ARBA" id="ARBA00022692"/>
    </source>
</evidence>
<evidence type="ECO:0000256" key="3">
    <source>
        <dbReference type="ARBA" id="ARBA00022475"/>
    </source>
</evidence>
<evidence type="ECO:0000313" key="9">
    <source>
        <dbReference type="Proteomes" id="UP000266177"/>
    </source>
</evidence>
<dbReference type="PANTHER" id="PTHR33452:SF1">
    <property type="entry name" value="INNER MEMBRANE PROTEIN YPHA-RELATED"/>
    <property type="match status" value="1"/>
</dbReference>
<feature type="transmembrane region" description="Helical" evidence="7">
    <location>
        <begin position="72"/>
        <end position="94"/>
    </location>
</feature>
<keyword evidence="6 7" id="KW-0472">Membrane</keyword>
<dbReference type="Pfam" id="PF07681">
    <property type="entry name" value="DoxX"/>
    <property type="match status" value="1"/>
</dbReference>
<reference evidence="8 9" key="1">
    <citation type="submission" date="2018-09" db="EMBL/GenBank/DDBJ databases">
        <title>Paenibacillus SK2017-BO5.</title>
        <authorList>
            <person name="Piskunova J.V."/>
            <person name="Dubiley S.A."/>
            <person name="Severinov K.V."/>
        </authorList>
    </citation>
    <scope>NUCLEOTIDE SEQUENCE [LARGE SCALE GENOMIC DNA]</scope>
    <source>
        <strain evidence="8 9">BO5</strain>
    </source>
</reference>
<feature type="transmembrane region" description="Helical" evidence="7">
    <location>
        <begin position="46"/>
        <end position="65"/>
    </location>
</feature>
<gene>
    <name evidence="8" type="ORF">DQX05_12330</name>
</gene>